<reference evidence="1" key="1">
    <citation type="submission" date="2023-08" db="EMBL/GenBank/DDBJ databases">
        <title>A de novo genome assembly of Solanum verrucosum Schlechtendal, a Mexican diploid species geographically isolated from the other diploid A-genome species in potato relatives.</title>
        <authorList>
            <person name="Hosaka K."/>
        </authorList>
    </citation>
    <scope>NUCLEOTIDE SEQUENCE</scope>
    <source>
        <tissue evidence="1">Young leaves</tissue>
    </source>
</reference>
<dbReference type="Proteomes" id="UP001234989">
    <property type="component" value="Chromosome 1"/>
</dbReference>
<proteinExistence type="predicted"/>
<dbReference type="EMBL" id="CP133612">
    <property type="protein sequence ID" value="WMV13168.1"/>
    <property type="molecule type" value="Genomic_DNA"/>
</dbReference>
<dbReference type="AlphaFoldDB" id="A0AAF0PY23"/>
<keyword evidence="2" id="KW-1185">Reference proteome</keyword>
<sequence>MFNISSARQVIHTSSVSLVVSVVAQSQFMTL</sequence>
<name>A0AAF0PY23_SOLVR</name>
<gene>
    <name evidence="1" type="ORF">MTR67_006553</name>
</gene>
<evidence type="ECO:0000313" key="2">
    <source>
        <dbReference type="Proteomes" id="UP001234989"/>
    </source>
</evidence>
<evidence type="ECO:0000313" key="1">
    <source>
        <dbReference type="EMBL" id="WMV13168.1"/>
    </source>
</evidence>
<protein>
    <submittedName>
        <fullName evidence="1">Uncharacterized protein</fullName>
    </submittedName>
</protein>
<organism evidence="1 2">
    <name type="scientific">Solanum verrucosum</name>
    <dbReference type="NCBI Taxonomy" id="315347"/>
    <lineage>
        <taxon>Eukaryota</taxon>
        <taxon>Viridiplantae</taxon>
        <taxon>Streptophyta</taxon>
        <taxon>Embryophyta</taxon>
        <taxon>Tracheophyta</taxon>
        <taxon>Spermatophyta</taxon>
        <taxon>Magnoliopsida</taxon>
        <taxon>eudicotyledons</taxon>
        <taxon>Gunneridae</taxon>
        <taxon>Pentapetalae</taxon>
        <taxon>asterids</taxon>
        <taxon>lamiids</taxon>
        <taxon>Solanales</taxon>
        <taxon>Solanaceae</taxon>
        <taxon>Solanoideae</taxon>
        <taxon>Solaneae</taxon>
        <taxon>Solanum</taxon>
    </lineage>
</organism>
<accession>A0AAF0PY23</accession>